<evidence type="ECO:0000256" key="8">
    <source>
        <dbReference type="SAM" id="Phobius"/>
    </source>
</evidence>
<dbReference type="PANTHER" id="PTHR34583:SF2">
    <property type="entry name" value="ANTIPORTER SUBUNIT MNHC2-RELATED"/>
    <property type="match status" value="1"/>
</dbReference>
<proteinExistence type="inferred from homology"/>
<dbReference type="RefSeq" id="WP_345886383.1">
    <property type="nucleotide sequence ID" value="NZ_JBDFRB010000018.1"/>
</dbReference>
<evidence type="ECO:0000256" key="1">
    <source>
        <dbReference type="ARBA" id="ARBA00004651"/>
    </source>
</evidence>
<evidence type="ECO:0000256" key="6">
    <source>
        <dbReference type="ARBA" id="ARBA00023136"/>
    </source>
</evidence>
<evidence type="ECO:0000313" key="9">
    <source>
        <dbReference type="EMBL" id="MEN2745812.1"/>
    </source>
</evidence>
<comment type="similarity">
    <text evidence="2">Belongs to the CPA3 antiporters (TC 2.A.63) subunit C family.</text>
</comment>
<dbReference type="NCBIfam" id="NF005929">
    <property type="entry name" value="PRK07946.1"/>
    <property type="match status" value="1"/>
</dbReference>
<feature type="region of interest" description="Disordered" evidence="7">
    <location>
        <begin position="116"/>
        <end position="185"/>
    </location>
</feature>
<keyword evidence="10" id="KW-1185">Reference proteome</keyword>
<dbReference type="InterPro" id="IPR039428">
    <property type="entry name" value="NUOK/Mnh_C1-like"/>
</dbReference>
<comment type="caution">
    <text evidence="9">The sequence shown here is derived from an EMBL/GenBank/DDBJ whole genome shotgun (WGS) entry which is preliminary data.</text>
</comment>
<sequence>MTPNLTLLIVSGLLFACGVYLVLERSLTRVLLGLLLLTNGANLLLLATGGGAGTSPFYAKGTDPAAYSDPLPQALVLTSIVISLGVTGFMLALIYRTWQLGREDVLADDAEDRRVAAQPSWDAEDDADVPTDLSEFMNPEDAVAADRAALSAPDPRRGEEGGDRPRHAEDTHESDGSREPEEAPR</sequence>
<comment type="subcellular location">
    <subcellularLocation>
        <location evidence="1">Cell membrane</location>
        <topology evidence="1">Multi-pass membrane protein</topology>
    </subcellularLocation>
</comment>
<dbReference type="Pfam" id="PF00420">
    <property type="entry name" value="Oxidored_q2"/>
    <property type="match status" value="1"/>
</dbReference>
<dbReference type="PANTHER" id="PTHR34583">
    <property type="entry name" value="ANTIPORTER SUBUNIT MNHC2-RELATED"/>
    <property type="match status" value="1"/>
</dbReference>
<dbReference type="InterPro" id="IPR050601">
    <property type="entry name" value="CPA3_antiporter_subunitC"/>
</dbReference>
<keyword evidence="6 8" id="KW-0472">Membrane</keyword>
<protein>
    <submittedName>
        <fullName evidence="9">Na(+)/H(+) antiporter subunit C</fullName>
    </submittedName>
</protein>
<organism evidence="9 10">
    <name type="scientific">Sinomonas halotolerans</name>
    <dbReference type="NCBI Taxonomy" id="1644133"/>
    <lineage>
        <taxon>Bacteria</taxon>
        <taxon>Bacillati</taxon>
        <taxon>Actinomycetota</taxon>
        <taxon>Actinomycetes</taxon>
        <taxon>Micrococcales</taxon>
        <taxon>Micrococcaceae</taxon>
        <taxon>Sinomonas</taxon>
    </lineage>
</organism>
<evidence type="ECO:0000256" key="5">
    <source>
        <dbReference type="ARBA" id="ARBA00022989"/>
    </source>
</evidence>
<feature type="transmembrane region" description="Helical" evidence="8">
    <location>
        <begin position="6"/>
        <end position="23"/>
    </location>
</feature>
<evidence type="ECO:0000256" key="4">
    <source>
        <dbReference type="ARBA" id="ARBA00022692"/>
    </source>
</evidence>
<keyword evidence="4 8" id="KW-0812">Transmembrane</keyword>
<evidence type="ECO:0000256" key="3">
    <source>
        <dbReference type="ARBA" id="ARBA00022475"/>
    </source>
</evidence>
<evidence type="ECO:0000256" key="7">
    <source>
        <dbReference type="SAM" id="MobiDB-lite"/>
    </source>
</evidence>
<feature type="compositionally biased region" description="Basic and acidic residues" evidence="7">
    <location>
        <begin position="154"/>
        <end position="185"/>
    </location>
</feature>
<evidence type="ECO:0000313" key="10">
    <source>
        <dbReference type="Proteomes" id="UP001422074"/>
    </source>
</evidence>
<feature type="transmembrane region" description="Helical" evidence="8">
    <location>
        <begin position="74"/>
        <end position="95"/>
    </location>
</feature>
<evidence type="ECO:0000256" key="2">
    <source>
        <dbReference type="ARBA" id="ARBA00010388"/>
    </source>
</evidence>
<reference evidence="9 10" key="1">
    <citation type="submission" date="2024-05" db="EMBL/GenBank/DDBJ databases">
        <title>Sinomonas sp. nov., isolated from a waste landfill.</title>
        <authorList>
            <person name="Zhao Y."/>
        </authorList>
    </citation>
    <scope>NUCLEOTIDE SEQUENCE [LARGE SCALE GENOMIC DNA]</scope>
    <source>
        <strain evidence="9 10">CCTCC AB2014300</strain>
    </source>
</reference>
<keyword evidence="3" id="KW-1003">Cell membrane</keyword>
<keyword evidence="5 8" id="KW-1133">Transmembrane helix</keyword>
<accession>A0ABU9X2Z6</accession>
<dbReference type="Gene3D" id="1.10.287.3510">
    <property type="match status" value="1"/>
</dbReference>
<feature type="transmembrane region" description="Helical" evidence="8">
    <location>
        <begin position="30"/>
        <end position="54"/>
    </location>
</feature>
<name>A0ABU9X2Z6_9MICC</name>
<feature type="compositionally biased region" description="Low complexity" evidence="7">
    <location>
        <begin position="139"/>
        <end position="153"/>
    </location>
</feature>
<gene>
    <name evidence="9" type="ORF">ABCQ75_14885</name>
</gene>
<dbReference type="EMBL" id="JBDFRB010000018">
    <property type="protein sequence ID" value="MEN2745812.1"/>
    <property type="molecule type" value="Genomic_DNA"/>
</dbReference>
<dbReference type="Proteomes" id="UP001422074">
    <property type="component" value="Unassembled WGS sequence"/>
</dbReference>